<sequence length="250" mass="27613">MKPRIGITCNFEYKDEIGLLTHMGAAGQKWHYLADHYVNSIERAGGIPVLIPICGSFETVKEMVSCLDGVLISGGHDVNPREYGMPVKKYSGEIIPQRDSQDIALAKYVLEETKLPLLCICRGIQVMNVAAGGTLWQDLEIEGGYENHSNTMFPLNFASHQVELKAGTRLEQIFGKAEIGANSFHHQAVLQPGDGFSVTAVSEDGVIEALELPGERFVLGVQWHPEMMYDSDEQQNIFRTFISACRNAGL</sequence>
<reference evidence="1" key="1">
    <citation type="submission" date="2020-10" db="EMBL/GenBank/DDBJ databases">
        <authorList>
            <person name="Gilroy R."/>
        </authorList>
    </citation>
    <scope>NUCLEOTIDE SEQUENCE</scope>
    <source>
        <strain evidence="1">CHK180-2868</strain>
    </source>
</reference>
<dbReference type="Pfam" id="PF07722">
    <property type="entry name" value="Peptidase_C26"/>
    <property type="match status" value="1"/>
</dbReference>
<dbReference type="Gene3D" id="3.40.50.880">
    <property type="match status" value="1"/>
</dbReference>
<dbReference type="InterPro" id="IPR029062">
    <property type="entry name" value="Class_I_gatase-like"/>
</dbReference>
<dbReference type="PANTHER" id="PTHR43235">
    <property type="entry name" value="GLUTAMINE AMIDOTRANSFERASE PB2B2.05-RELATED"/>
    <property type="match status" value="1"/>
</dbReference>
<dbReference type="AlphaFoldDB" id="A0A9D1A1Z6"/>
<dbReference type="CDD" id="cd01745">
    <property type="entry name" value="GATase1_2"/>
    <property type="match status" value="1"/>
</dbReference>
<evidence type="ECO:0000313" key="2">
    <source>
        <dbReference type="Proteomes" id="UP000824250"/>
    </source>
</evidence>
<organism evidence="1 2">
    <name type="scientific">Candidatus Copromonas faecavium</name>
    <name type="common">nom. illeg.</name>
    <dbReference type="NCBI Taxonomy" id="2840740"/>
    <lineage>
        <taxon>Bacteria</taxon>
        <taxon>Bacillati</taxon>
        <taxon>Bacillota</taxon>
        <taxon>Clostridia</taxon>
        <taxon>Lachnospirales</taxon>
        <taxon>Lachnospiraceae</taxon>
        <taxon>Candidatus Copromonas (nom. illeg.)</taxon>
    </lineage>
</organism>
<protein>
    <submittedName>
        <fullName evidence="1">Gamma-glutamyl-gamma-aminobutyrate hydrolase family protein</fullName>
    </submittedName>
</protein>
<dbReference type="InterPro" id="IPR044668">
    <property type="entry name" value="PuuD-like"/>
</dbReference>
<dbReference type="GO" id="GO:0033969">
    <property type="term" value="F:gamma-glutamyl-gamma-aminobutyrate hydrolase activity"/>
    <property type="evidence" value="ECO:0007669"/>
    <property type="project" value="TreeGrafter"/>
</dbReference>
<dbReference type="PANTHER" id="PTHR43235:SF1">
    <property type="entry name" value="GLUTAMINE AMIDOTRANSFERASE PB2B2.05-RELATED"/>
    <property type="match status" value="1"/>
</dbReference>
<evidence type="ECO:0000313" key="1">
    <source>
        <dbReference type="EMBL" id="HIR04534.1"/>
    </source>
</evidence>
<gene>
    <name evidence="1" type="ORF">IAB28_00975</name>
</gene>
<dbReference type="EMBL" id="DVGC01000003">
    <property type="protein sequence ID" value="HIR04534.1"/>
    <property type="molecule type" value="Genomic_DNA"/>
</dbReference>
<dbReference type="InterPro" id="IPR011697">
    <property type="entry name" value="Peptidase_C26"/>
</dbReference>
<dbReference type="GO" id="GO:0005829">
    <property type="term" value="C:cytosol"/>
    <property type="evidence" value="ECO:0007669"/>
    <property type="project" value="TreeGrafter"/>
</dbReference>
<dbReference type="PROSITE" id="PS51273">
    <property type="entry name" value="GATASE_TYPE_1"/>
    <property type="match status" value="1"/>
</dbReference>
<dbReference type="GO" id="GO:0006598">
    <property type="term" value="P:polyamine catabolic process"/>
    <property type="evidence" value="ECO:0007669"/>
    <property type="project" value="TreeGrafter"/>
</dbReference>
<name>A0A9D1A1Z6_9FIRM</name>
<dbReference type="SUPFAM" id="SSF52317">
    <property type="entry name" value="Class I glutamine amidotransferase-like"/>
    <property type="match status" value="1"/>
</dbReference>
<proteinExistence type="predicted"/>
<accession>A0A9D1A1Z6</accession>
<keyword evidence="1" id="KW-0378">Hydrolase</keyword>
<reference evidence="1" key="2">
    <citation type="journal article" date="2021" name="PeerJ">
        <title>Extensive microbial diversity within the chicken gut microbiome revealed by metagenomics and culture.</title>
        <authorList>
            <person name="Gilroy R."/>
            <person name="Ravi A."/>
            <person name="Getino M."/>
            <person name="Pursley I."/>
            <person name="Horton D.L."/>
            <person name="Alikhan N.F."/>
            <person name="Baker D."/>
            <person name="Gharbi K."/>
            <person name="Hall N."/>
            <person name="Watson M."/>
            <person name="Adriaenssens E.M."/>
            <person name="Foster-Nyarko E."/>
            <person name="Jarju S."/>
            <person name="Secka A."/>
            <person name="Antonio M."/>
            <person name="Oren A."/>
            <person name="Chaudhuri R.R."/>
            <person name="La Ragione R."/>
            <person name="Hildebrand F."/>
            <person name="Pallen M.J."/>
        </authorList>
    </citation>
    <scope>NUCLEOTIDE SEQUENCE</scope>
    <source>
        <strain evidence="1">CHK180-2868</strain>
    </source>
</reference>
<comment type="caution">
    <text evidence="1">The sequence shown here is derived from an EMBL/GenBank/DDBJ whole genome shotgun (WGS) entry which is preliminary data.</text>
</comment>
<dbReference type="Proteomes" id="UP000824250">
    <property type="component" value="Unassembled WGS sequence"/>
</dbReference>